<keyword evidence="2" id="KW-1185">Reference proteome</keyword>
<protein>
    <submittedName>
        <fullName evidence="1">DNA alkylation repair protein</fullName>
    </submittedName>
</protein>
<sequence>MPGLVPERKTALNSGLAATTNLAECLAIDQVALAKAVLPLMGLDVALESVLAAQEKVASKGISHQMAAIGLAIGEAVLDLPVRKATVARDGLRHHISDTVRSWAAFAVTRADAGLGLCARLDAARPYAADTHFGVREWAWIAVRPYVAADVQGAISILLAWTASSDPNVRRFASESIRPRGVWCEHITLLKTHPEIAEPLLEALKADDARYVQDSVANWLNDASKTSPEWVCELCERWGREGVPATDRIVGRALRTLRKTGRVVSDVKHQR</sequence>
<comment type="caution">
    <text evidence="1">The sequence shown here is derived from an EMBL/GenBank/DDBJ whole genome shotgun (WGS) entry which is preliminary data.</text>
</comment>
<dbReference type="AlphaFoldDB" id="A0A365QW58"/>
<name>A0A365QW58_9BURK</name>
<gene>
    <name evidence="1" type="ORF">DPV79_13135</name>
</gene>
<dbReference type="SUPFAM" id="SSF48371">
    <property type="entry name" value="ARM repeat"/>
    <property type="match status" value="1"/>
</dbReference>
<dbReference type="RefSeq" id="WP_113045596.1">
    <property type="nucleotide sequence ID" value="NZ_QMFZ01000009.1"/>
</dbReference>
<dbReference type="InterPro" id="IPR014825">
    <property type="entry name" value="DNA_alkylation"/>
</dbReference>
<evidence type="ECO:0000313" key="2">
    <source>
        <dbReference type="Proteomes" id="UP000252458"/>
    </source>
</evidence>
<dbReference type="Gene3D" id="1.25.40.290">
    <property type="entry name" value="ARM repeat domains"/>
    <property type="match status" value="1"/>
</dbReference>
<reference evidence="1 2" key="1">
    <citation type="submission" date="2018-06" db="EMBL/GenBank/DDBJ databases">
        <title>Draft genome sequence of Burkholderia reimsis strain BE51 isolated from a French agricultural soil.</title>
        <authorList>
            <person name="Esmaeel Q."/>
        </authorList>
    </citation>
    <scope>NUCLEOTIDE SEQUENCE [LARGE SCALE GENOMIC DNA]</scope>
    <source>
        <strain evidence="1 2">BE51</strain>
    </source>
</reference>
<proteinExistence type="predicted"/>
<accession>A0A365QW58</accession>
<dbReference type="EMBL" id="QMFZ01000009">
    <property type="protein sequence ID" value="RBB39660.1"/>
    <property type="molecule type" value="Genomic_DNA"/>
</dbReference>
<dbReference type="Pfam" id="PF08713">
    <property type="entry name" value="DNA_alkylation"/>
    <property type="match status" value="1"/>
</dbReference>
<evidence type="ECO:0000313" key="1">
    <source>
        <dbReference type="EMBL" id="RBB39660.1"/>
    </source>
</evidence>
<dbReference type="Proteomes" id="UP000252458">
    <property type="component" value="Unassembled WGS sequence"/>
</dbReference>
<organism evidence="1 2">
    <name type="scientific">Burkholderia reimsis</name>
    <dbReference type="NCBI Taxonomy" id="2234132"/>
    <lineage>
        <taxon>Bacteria</taxon>
        <taxon>Pseudomonadati</taxon>
        <taxon>Pseudomonadota</taxon>
        <taxon>Betaproteobacteria</taxon>
        <taxon>Burkholderiales</taxon>
        <taxon>Burkholderiaceae</taxon>
        <taxon>Burkholderia</taxon>
    </lineage>
</organism>
<dbReference type="InterPro" id="IPR016024">
    <property type="entry name" value="ARM-type_fold"/>
</dbReference>